<dbReference type="PANTHER" id="PTHR31756:SF3">
    <property type="entry name" value="PYRUVATE, PHOSPHATE DIKINASE REGULATORY PROTEIN 1, CHLOROPLASTIC"/>
    <property type="match status" value="1"/>
</dbReference>
<dbReference type="Pfam" id="PF03618">
    <property type="entry name" value="Kinase-PPPase"/>
    <property type="match status" value="1"/>
</dbReference>
<dbReference type="GO" id="GO:0016776">
    <property type="term" value="F:phosphotransferase activity, phosphate group as acceptor"/>
    <property type="evidence" value="ECO:0007669"/>
    <property type="project" value="UniProtKB-UniRule"/>
</dbReference>
<evidence type="ECO:0000256" key="5">
    <source>
        <dbReference type="HAMAP-Rule" id="MF_00921"/>
    </source>
</evidence>
<feature type="binding site" evidence="5">
    <location>
        <begin position="151"/>
        <end position="158"/>
    </location>
    <ligand>
        <name>ADP</name>
        <dbReference type="ChEBI" id="CHEBI:456216"/>
    </ligand>
</feature>
<evidence type="ECO:0000313" key="6">
    <source>
        <dbReference type="EMBL" id="HEN42489.1"/>
    </source>
</evidence>
<keyword evidence="1 5" id="KW-0723">Serine/threonine-protein kinase</keyword>
<dbReference type="GO" id="GO:0004674">
    <property type="term" value="F:protein serine/threonine kinase activity"/>
    <property type="evidence" value="ECO:0007669"/>
    <property type="project" value="UniProtKB-UniRule"/>
</dbReference>
<comment type="caution">
    <text evidence="6">The sequence shown here is derived from an EMBL/GenBank/DDBJ whole genome shotgun (WGS) entry which is preliminary data.</text>
</comment>
<gene>
    <name evidence="6" type="ORF">ENQ87_08945</name>
</gene>
<dbReference type="NCBIfam" id="NF003742">
    <property type="entry name" value="PRK05339.1"/>
    <property type="match status" value="1"/>
</dbReference>
<evidence type="ECO:0000256" key="3">
    <source>
        <dbReference type="ARBA" id="ARBA00022741"/>
    </source>
</evidence>
<accession>A0A831XEI5</accession>
<comment type="catalytic activity">
    <reaction evidence="5">
        <text>N(tele)-phospho-L-histidyl/L-threonyl-[pyruvate, phosphate dikinase] + ADP = N(tele)-phospho-L-histidyl/O-phospho-L-threonyl-[pyruvate, phosphate dikinase] + AMP + H(+)</text>
        <dbReference type="Rhea" id="RHEA:43692"/>
        <dbReference type="Rhea" id="RHEA-COMP:10650"/>
        <dbReference type="Rhea" id="RHEA-COMP:10651"/>
        <dbReference type="ChEBI" id="CHEBI:15378"/>
        <dbReference type="ChEBI" id="CHEBI:30013"/>
        <dbReference type="ChEBI" id="CHEBI:61977"/>
        <dbReference type="ChEBI" id="CHEBI:83586"/>
        <dbReference type="ChEBI" id="CHEBI:456215"/>
        <dbReference type="ChEBI" id="CHEBI:456216"/>
        <dbReference type="EC" id="2.7.11.32"/>
    </reaction>
</comment>
<evidence type="ECO:0000256" key="2">
    <source>
        <dbReference type="ARBA" id="ARBA00022679"/>
    </source>
</evidence>
<sequence length="269" mass="30344">MNGAMRHIYLFSDATGETVERVLRAALSQFRDVEARIHRMSKIRSREDVLSALEEVLKEPGIVIYTLVDTELAQLLRDEAEAHGLDALDLISSLLFKLSAFFGVPPQNEPGLLYQINSDYHKRVEAVDFTVKHDDGQDPRGLSKADFVLVGVSRSSKTPLSMYLAHKGYKVANVPLVKGIDPPPELFKVDQGKIVGLLISPQRLLEIRSARLKNLGQMPKGSYADYEKIEEELNFCRQLYRRHPQWLVIDVTKKSVEESAAEILQKLCS</sequence>
<proteinExistence type="inferred from homology"/>
<dbReference type="GO" id="GO:0043531">
    <property type="term" value="F:ADP binding"/>
    <property type="evidence" value="ECO:0007669"/>
    <property type="project" value="UniProtKB-UniRule"/>
</dbReference>
<organism evidence="6">
    <name type="scientific">Geobacter metallireducens</name>
    <dbReference type="NCBI Taxonomy" id="28232"/>
    <lineage>
        <taxon>Bacteria</taxon>
        <taxon>Pseudomonadati</taxon>
        <taxon>Thermodesulfobacteriota</taxon>
        <taxon>Desulfuromonadia</taxon>
        <taxon>Geobacterales</taxon>
        <taxon>Geobacteraceae</taxon>
        <taxon>Geobacter</taxon>
    </lineage>
</organism>
<name>A0A831XEI5_GEOME</name>
<protein>
    <recommendedName>
        <fullName evidence="5">Putative pyruvate, phosphate dikinase regulatory protein</fullName>
        <shortName evidence="5">PPDK regulatory protein</shortName>
        <ecNumber evidence="5">2.7.11.32</ecNumber>
        <ecNumber evidence="5">2.7.4.27</ecNumber>
    </recommendedName>
</protein>
<evidence type="ECO:0000256" key="4">
    <source>
        <dbReference type="ARBA" id="ARBA00022777"/>
    </source>
</evidence>
<dbReference type="PANTHER" id="PTHR31756">
    <property type="entry name" value="PYRUVATE, PHOSPHATE DIKINASE REGULATORY PROTEIN 1, CHLOROPLASTIC"/>
    <property type="match status" value="1"/>
</dbReference>
<dbReference type="InterPro" id="IPR026565">
    <property type="entry name" value="PPDK_reg"/>
</dbReference>
<comment type="similarity">
    <text evidence="5">Belongs to the pyruvate, phosphate/water dikinase regulatory protein family. PDRP subfamily.</text>
</comment>
<comment type="function">
    <text evidence="5">Bifunctional serine/threonine kinase and phosphorylase involved in the regulation of the pyruvate, phosphate dikinase (PPDK) by catalyzing its phosphorylation/dephosphorylation.</text>
</comment>
<dbReference type="EC" id="2.7.4.27" evidence="5"/>
<dbReference type="EC" id="2.7.11.32" evidence="5"/>
<dbReference type="InterPro" id="IPR005177">
    <property type="entry name" value="Kinase-pyrophosphorylase"/>
</dbReference>
<reference evidence="6" key="1">
    <citation type="journal article" date="2020" name="mSystems">
        <title>Genome- and Community-Level Interaction Insights into Carbon Utilization and Element Cycling Functions of Hydrothermarchaeota in Hydrothermal Sediment.</title>
        <authorList>
            <person name="Zhou Z."/>
            <person name="Liu Y."/>
            <person name="Xu W."/>
            <person name="Pan J."/>
            <person name="Luo Z.H."/>
            <person name="Li M."/>
        </authorList>
    </citation>
    <scope>NUCLEOTIDE SEQUENCE [LARGE SCALE GENOMIC DNA]</scope>
    <source>
        <strain evidence="6">SpSt-349</strain>
    </source>
</reference>
<keyword evidence="4 5" id="KW-0418">Kinase</keyword>
<dbReference type="HAMAP" id="MF_00921">
    <property type="entry name" value="PDRP"/>
    <property type="match status" value="1"/>
</dbReference>
<keyword evidence="3 5" id="KW-0547">Nucleotide-binding</keyword>
<dbReference type="AlphaFoldDB" id="A0A831XEI5"/>
<keyword evidence="2 5" id="KW-0808">Transferase</keyword>
<evidence type="ECO:0000256" key="1">
    <source>
        <dbReference type="ARBA" id="ARBA00022527"/>
    </source>
</evidence>
<dbReference type="EMBL" id="DSOV01000041">
    <property type="protein sequence ID" value="HEN42489.1"/>
    <property type="molecule type" value="Genomic_DNA"/>
</dbReference>
<comment type="catalytic activity">
    <reaction evidence="5">
        <text>N(tele)-phospho-L-histidyl/O-phospho-L-threonyl-[pyruvate, phosphate dikinase] + phosphate + H(+) = N(tele)-phospho-L-histidyl/L-threonyl-[pyruvate, phosphate dikinase] + diphosphate</text>
        <dbReference type="Rhea" id="RHEA:43696"/>
        <dbReference type="Rhea" id="RHEA-COMP:10650"/>
        <dbReference type="Rhea" id="RHEA-COMP:10651"/>
        <dbReference type="ChEBI" id="CHEBI:15378"/>
        <dbReference type="ChEBI" id="CHEBI:30013"/>
        <dbReference type="ChEBI" id="CHEBI:33019"/>
        <dbReference type="ChEBI" id="CHEBI:43474"/>
        <dbReference type="ChEBI" id="CHEBI:61977"/>
        <dbReference type="ChEBI" id="CHEBI:83586"/>
        <dbReference type="EC" id="2.7.4.27"/>
    </reaction>
</comment>
<dbReference type="GO" id="GO:0005524">
    <property type="term" value="F:ATP binding"/>
    <property type="evidence" value="ECO:0007669"/>
    <property type="project" value="InterPro"/>
</dbReference>